<evidence type="ECO:0000313" key="2">
    <source>
        <dbReference type="Proteomes" id="UP000499080"/>
    </source>
</evidence>
<accession>A0A4Y2PYC8</accession>
<gene>
    <name evidence="1" type="ORF">AVEN_173677_1</name>
</gene>
<dbReference type="AlphaFoldDB" id="A0A4Y2PYC8"/>
<reference evidence="1 2" key="1">
    <citation type="journal article" date="2019" name="Sci. Rep.">
        <title>Orb-weaving spider Araneus ventricosus genome elucidates the spidroin gene catalogue.</title>
        <authorList>
            <person name="Kono N."/>
            <person name="Nakamura H."/>
            <person name="Ohtoshi R."/>
            <person name="Moran D.A.P."/>
            <person name="Shinohara A."/>
            <person name="Yoshida Y."/>
            <person name="Fujiwara M."/>
            <person name="Mori M."/>
            <person name="Tomita M."/>
            <person name="Arakawa K."/>
        </authorList>
    </citation>
    <scope>NUCLEOTIDE SEQUENCE [LARGE SCALE GENOMIC DNA]</scope>
</reference>
<sequence length="95" mass="10651">MTSKISTRNKFNSLIFGIPEDISQINLPTYGDMLSCCFFERLNLVPKTRNKEPSFSRIAENIATKIEVDLTFPGTRFSNGISCAENQESVQKISA</sequence>
<name>A0A4Y2PYC8_ARAVE</name>
<dbReference type="EMBL" id="BGPR01136014">
    <property type="protein sequence ID" value="GBN56908.1"/>
    <property type="molecule type" value="Genomic_DNA"/>
</dbReference>
<evidence type="ECO:0000313" key="1">
    <source>
        <dbReference type="EMBL" id="GBN56908.1"/>
    </source>
</evidence>
<dbReference type="Proteomes" id="UP000499080">
    <property type="component" value="Unassembled WGS sequence"/>
</dbReference>
<comment type="caution">
    <text evidence="1">The sequence shown here is derived from an EMBL/GenBank/DDBJ whole genome shotgun (WGS) entry which is preliminary data.</text>
</comment>
<proteinExistence type="predicted"/>
<protein>
    <submittedName>
        <fullName evidence="1">Uncharacterized protein</fullName>
    </submittedName>
</protein>
<organism evidence="1 2">
    <name type="scientific">Araneus ventricosus</name>
    <name type="common">Orbweaver spider</name>
    <name type="synonym">Epeira ventricosa</name>
    <dbReference type="NCBI Taxonomy" id="182803"/>
    <lineage>
        <taxon>Eukaryota</taxon>
        <taxon>Metazoa</taxon>
        <taxon>Ecdysozoa</taxon>
        <taxon>Arthropoda</taxon>
        <taxon>Chelicerata</taxon>
        <taxon>Arachnida</taxon>
        <taxon>Araneae</taxon>
        <taxon>Araneomorphae</taxon>
        <taxon>Entelegynae</taxon>
        <taxon>Araneoidea</taxon>
        <taxon>Araneidae</taxon>
        <taxon>Araneus</taxon>
    </lineage>
</organism>
<keyword evidence="2" id="KW-1185">Reference proteome</keyword>